<evidence type="ECO:0000256" key="2">
    <source>
        <dbReference type="ARBA" id="ARBA00011738"/>
    </source>
</evidence>
<dbReference type="EMBL" id="FOAA01000005">
    <property type="protein sequence ID" value="SEK81220.1"/>
    <property type="molecule type" value="Genomic_DNA"/>
</dbReference>
<dbReference type="Pfam" id="PF01355">
    <property type="entry name" value="HIPIP"/>
    <property type="match status" value="1"/>
</dbReference>
<keyword evidence="3 9" id="KW-0813">Transport</keyword>
<keyword evidence="5 9" id="KW-0479">Metal-binding</keyword>
<comment type="function">
    <text evidence="1 9">Specific class of high-redox-potential 4Fe-4S ferredoxins. Functions in anaerobic electron transport in most purple and in some other photosynthetic bacteria and in at least one genus (Paracoccus) of halophilic, denitrifying bacteria.</text>
</comment>
<protein>
    <recommendedName>
        <fullName evidence="9">High-potential iron-sulfur protein</fullName>
        <shortName evidence="9">HiPIP</shortName>
    </recommendedName>
</protein>
<dbReference type="GO" id="GO:0051539">
    <property type="term" value="F:4 iron, 4 sulfur cluster binding"/>
    <property type="evidence" value="ECO:0007669"/>
    <property type="project" value="UniProtKB-KW"/>
</dbReference>
<evidence type="ECO:0000256" key="8">
    <source>
        <dbReference type="ARBA" id="ARBA00023014"/>
    </source>
</evidence>
<dbReference type="OrthoDB" id="5298540at2"/>
<evidence type="ECO:0000256" key="4">
    <source>
        <dbReference type="ARBA" id="ARBA00022485"/>
    </source>
</evidence>
<evidence type="ECO:0000256" key="3">
    <source>
        <dbReference type="ARBA" id="ARBA00022448"/>
    </source>
</evidence>
<dbReference type="InterPro" id="IPR000170">
    <property type="entry name" value="High_potential_FeS_prot"/>
</dbReference>
<feature type="transmembrane region" description="Helical" evidence="10">
    <location>
        <begin position="12"/>
        <end position="31"/>
    </location>
</feature>
<proteinExistence type="inferred from homology"/>
<keyword evidence="10" id="KW-0472">Membrane</keyword>
<evidence type="ECO:0000259" key="11">
    <source>
        <dbReference type="PROSITE" id="PS51373"/>
    </source>
</evidence>
<dbReference type="InterPro" id="IPR036369">
    <property type="entry name" value="HIPIP_sf"/>
</dbReference>
<dbReference type="STRING" id="1396821.SAMN05444515_105118"/>
<dbReference type="PROSITE" id="PS51373">
    <property type="entry name" value="HIPIP"/>
    <property type="match status" value="1"/>
</dbReference>
<keyword evidence="8 9" id="KW-0411">Iron-sulfur</keyword>
<dbReference type="Proteomes" id="UP000199256">
    <property type="component" value="Unassembled WGS sequence"/>
</dbReference>
<evidence type="ECO:0000256" key="10">
    <source>
        <dbReference type="SAM" id="Phobius"/>
    </source>
</evidence>
<keyword evidence="6 9" id="KW-0249">Electron transport</keyword>
<keyword evidence="7 9" id="KW-0408">Iron</keyword>
<feature type="domain" description="High potential iron-sulfur proteins family profile" evidence="11">
    <location>
        <begin position="35"/>
        <end position="107"/>
    </location>
</feature>
<comment type="subunit">
    <text evidence="2 9">Homodimer.</text>
</comment>
<dbReference type="AlphaFoldDB" id="A0A1H7K445"/>
<accession>A0A1H7K445</accession>
<evidence type="ECO:0000313" key="12">
    <source>
        <dbReference type="EMBL" id="SEK81220.1"/>
    </source>
</evidence>
<dbReference type="InterPro" id="IPR006311">
    <property type="entry name" value="TAT_signal"/>
</dbReference>
<dbReference type="Gene3D" id="4.10.490.10">
    <property type="entry name" value="High potential iron-sulphur protein"/>
    <property type="match status" value="1"/>
</dbReference>
<evidence type="ECO:0000256" key="1">
    <source>
        <dbReference type="ARBA" id="ARBA00002137"/>
    </source>
</evidence>
<dbReference type="PROSITE" id="PS51318">
    <property type="entry name" value="TAT"/>
    <property type="match status" value="1"/>
</dbReference>
<name>A0A1H7K445_9GAMM</name>
<evidence type="ECO:0000256" key="7">
    <source>
        <dbReference type="ARBA" id="ARBA00023004"/>
    </source>
</evidence>
<sequence length="107" mass="11325">MNDRDHNAGRRGFLKFGAYGLLAVPMAGLGWSTTAQAMERLDEGSAQAEALDYVHAASDADHDAYEEGQVCSNCDLWTDPSAEGWGPCAVFPGSLVAEGGWCSAWVG</sequence>
<keyword evidence="10" id="KW-0812">Transmembrane</keyword>
<evidence type="ECO:0000256" key="6">
    <source>
        <dbReference type="ARBA" id="ARBA00022982"/>
    </source>
</evidence>
<dbReference type="RefSeq" id="WP_090252348.1">
    <property type="nucleotide sequence ID" value="NZ_FOAA01000005.1"/>
</dbReference>
<reference evidence="13" key="1">
    <citation type="submission" date="2016-10" db="EMBL/GenBank/DDBJ databases">
        <authorList>
            <person name="Varghese N."/>
            <person name="Submissions S."/>
        </authorList>
    </citation>
    <scope>NUCLEOTIDE SEQUENCE [LARGE SCALE GENOMIC DNA]</scope>
    <source>
        <strain evidence="13">DSM 241</strain>
    </source>
</reference>
<dbReference type="GO" id="GO:0019646">
    <property type="term" value="P:aerobic electron transport chain"/>
    <property type="evidence" value="ECO:0007669"/>
    <property type="project" value="InterPro"/>
</dbReference>
<comment type="similarity">
    <text evidence="9">Belongs to the high-potential iron-sulfur protein (HiPIP) family.</text>
</comment>
<gene>
    <name evidence="12" type="ORF">SAMN05444515_105118</name>
</gene>
<keyword evidence="10" id="KW-1133">Transmembrane helix</keyword>
<keyword evidence="13" id="KW-1185">Reference proteome</keyword>
<keyword evidence="4 9" id="KW-0004">4Fe-4S</keyword>
<evidence type="ECO:0000313" key="13">
    <source>
        <dbReference type="Proteomes" id="UP000199256"/>
    </source>
</evidence>
<dbReference type="SUPFAM" id="SSF57652">
    <property type="entry name" value="HIPIP (high potential iron protein)"/>
    <property type="match status" value="1"/>
</dbReference>
<dbReference type="GO" id="GO:0009055">
    <property type="term" value="F:electron transfer activity"/>
    <property type="evidence" value="ECO:0007669"/>
    <property type="project" value="InterPro"/>
</dbReference>
<organism evidence="12 13">
    <name type="scientific">Ectothiorhodospira marina</name>
    <dbReference type="NCBI Taxonomy" id="1396821"/>
    <lineage>
        <taxon>Bacteria</taxon>
        <taxon>Pseudomonadati</taxon>
        <taxon>Pseudomonadota</taxon>
        <taxon>Gammaproteobacteria</taxon>
        <taxon>Chromatiales</taxon>
        <taxon>Ectothiorhodospiraceae</taxon>
        <taxon>Ectothiorhodospira</taxon>
    </lineage>
</organism>
<dbReference type="GO" id="GO:0046872">
    <property type="term" value="F:metal ion binding"/>
    <property type="evidence" value="ECO:0007669"/>
    <property type="project" value="UniProtKB-KW"/>
</dbReference>
<evidence type="ECO:0000256" key="9">
    <source>
        <dbReference type="RuleBase" id="RU000620"/>
    </source>
</evidence>
<evidence type="ECO:0000256" key="5">
    <source>
        <dbReference type="ARBA" id="ARBA00022723"/>
    </source>
</evidence>